<dbReference type="EMBL" id="KQ979970">
    <property type="protein sequence ID" value="KYN18395.1"/>
    <property type="molecule type" value="Genomic_DNA"/>
</dbReference>
<reference evidence="2 3" key="1">
    <citation type="submission" date="2015-09" db="EMBL/GenBank/DDBJ databases">
        <title>Trachymyrmex cornetzi WGS genome.</title>
        <authorList>
            <person name="Nygaard S."/>
            <person name="Hu H."/>
            <person name="Boomsma J."/>
            <person name="Zhang G."/>
        </authorList>
    </citation>
    <scope>NUCLEOTIDE SEQUENCE [LARGE SCALE GENOMIC DNA]</scope>
    <source>
        <strain evidence="2">Tcor2-1</strain>
        <tissue evidence="2">Whole body</tissue>
    </source>
</reference>
<evidence type="ECO:0000313" key="3">
    <source>
        <dbReference type="Proteomes" id="UP000078492"/>
    </source>
</evidence>
<name>A0A151J5M7_9HYME</name>
<sequence length="96" mass="10929">MALFMFTFISHAITSRSSRRKAPKNGTTGHSGIARARASACSYSEDKRAEERYSMTGMRSFMPRSCQIGFSLLDLQRKQYSFAIRRGRHTSSDIRN</sequence>
<protein>
    <submittedName>
        <fullName evidence="2">Uncharacterized protein</fullName>
    </submittedName>
</protein>
<accession>A0A151J5M7</accession>
<feature type="region of interest" description="Disordered" evidence="1">
    <location>
        <begin position="15"/>
        <end position="40"/>
    </location>
</feature>
<keyword evidence="3" id="KW-1185">Reference proteome</keyword>
<proteinExistence type="predicted"/>
<dbReference type="Proteomes" id="UP000078492">
    <property type="component" value="Unassembled WGS sequence"/>
</dbReference>
<evidence type="ECO:0000256" key="1">
    <source>
        <dbReference type="SAM" id="MobiDB-lite"/>
    </source>
</evidence>
<evidence type="ECO:0000313" key="2">
    <source>
        <dbReference type="EMBL" id="KYN18395.1"/>
    </source>
</evidence>
<organism evidence="2 3">
    <name type="scientific">Trachymyrmex cornetzi</name>
    <dbReference type="NCBI Taxonomy" id="471704"/>
    <lineage>
        <taxon>Eukaryota</taxon>
        <taxon>Metazoa</taxon>
        <taxon>Ecdysozoa</taxon>
        <taxon>Arthropoda</taxon>
        <taxon>Hexapoda</taxon>
        <taxon>Insecta</taxon>
        <taxon>Pterygota</taxon>
        <taxon>Neoptera</taxon>
        <taxon>Endopterygota</taxon>
        <taxon>Hymenoptera</taxon>
        <taxon>Apocrita</taxon>
        <taxon>Aculeata</taxon>
        <taxon>Formicoidea</taxon>
        <taxon>Formicidae</taxon>
        <taxon>Myrmicinae</taxon>
        <taxon>Trachymyrmex</taxon>
    </lineage>
</organism>
<gene>
    <name evidence="2" type="ORF">ALC57_09270</name>
</gene>
<dbReference type="AlphaFoldDB" id="A0A151J5M7"/>